<dbReference type="AlphaFoldDB" id="A0A9E8JPY6"/>
<evidence type="ECO:0000313" key="2">
    <source>
        <dbReference type="Proteomes" id="UP000596074"/>
    </source>
</evidence>
<keyword evidence="2" id="KW-1185">Reference proteome</keyword>
<dbReference type="EMBL" id="CP046056">
    <property type="protein sequence ID" value="QQD24795.1"/>
    <property type="molecule type" value="Genomic_DNA"/>
</dbReference>
<dbReference type="PIRSF" id="PIRSF004923">
    <property type="entry name" value="RseC"/>
    <property type="match status" value="1"/>
</dbReference>
<accession>A0A9E8JPY6</accession>
<organism evidence="1 2">
    <name type="scientific">Venatoribacter cucullus</name>
    <dbReference type="NCBI Taxonomy" id="2661630"/>
    <lineage>
        <taxon>Bacteria</taxon>
        <taxon>Pseudomonadati</taxon>
        <taxon>Pseudomonadota</taxon>
        <taxon>Gammaproteobacteria</taxon>
        <taxon>Oceanospirillales</taxon>
        <taxon>Oceanospirillaceae</taxon>
        <taxon>Venatoribacter</taxon>
    </lineage>
</organism>
<dbReference type="Proteomes" id="UP000596074">
    <property type="component" value="Chromosome"/>
</dbReference>
<dbReference type="RefSeq" id="WP_228344856.1">
    <property type="nucleotide sequence ID" value="NZ_CP045550.1"/>
</dbReference>
<dbReference type="InterPro" id="IPR026268">
    <property type="entry name" value="RseC"/>
</dbReference>
<protein>
    <submittedName>
        <fullName evidence="1">Uncharacterized protein</fullName>
    </submittedName>
</protein>
<name>A0A9E8JPY6_9GAMM</name>
<dbReference type="PANTHER" id="PTHR35867:SF1">
    <property type="entry name" value="PROTEIN RSEC"/>
    <property type="match status" value="1"/>
</dbReference>
<sequence length="153" mass="16185">MNQEMVEITALGQGGVWVEGTQRSACHSCSARAGCGQHSLSQLGRPLRLWVPASGQWQVGQQVLLILPRGSLAGSALLLYGLPLLTLLPAAAVGQQWGGDGMAALLGLGGLLAGFALSRSLAQRFASRWQPQIQSHCPSVRIASDRMYPESSH</sequence>
<gene>
    <name evidence="1" type="ORF">GJQ55_10105</name>
</gene>
<reference evidence="1 2" key="1">
    <citation type="submission" date="2019-11" db="EMBL/GenBank/DDBJ databases">
        <title>Venatorbacter sp. nov. a predator of Campylobacter and other Gram-negative bacteria.</title>
        <authorList>
            <person name="Saeedi A."/>
            <person name="Cummings N.J."/>
            <person name="Connerton I.F."/>
            <person name="Connerton P.L."/>
        </authorList>
    </citation>
    <scope>NUCLEOTIDE SEQUENCE [LARGE SCALE GENOMIC DNA]</scope>
    <source>
        <strain evidence="1">XL5</strain>
    </source>
</reference>
<dbReference type="KEGG" id="vcw:GJQ55_10105"/>
<dbReference type="PANTHER" id="PTHR35867">
    <property type="entry name" value="PROTEIN RSEC"/>
    <property type="match status" value="1"/>
</dbReference>
<proteinExistence type="predicted"/>
<dbReference type="InterPro" id="IPR007359">
    <property type="entry name" value="SigmaE_reg_RseC_MucC"/>
</dbReference>
<evidence type="ECO:0000313" key="1">
    <source>
        <dbReference type="EMBL" id="QQD24795.1"/>
    </source>
</evidence>
<dbReference type="Pfam" id="PF04246">
    <property type="entry name" value="RseC_MucC"/>
    <property type="match status" value="1"/>
</dbReference>